<evidence type="ECO:0000256" key="1">
    <source>
        <dbReference type="SAM" id="MobiDB-lite"/>
    </source>
</evidence>
<accession>A0A835XSC0</accession>
<evidence type="ECO:0000313" key="3">
    <source>
        <dbReference type="Proteomes" id="UP000612055"/>
    </source>
</evidence>
<feature type="region of interest" description="Disordered" evidence="1">
    <location>
        <begin position="330"/>
        <end position="362"/>
    </location>
</feature>
<dbReference type="EMBL" id="JAEHOE010000075">
    <property type="protein sequence ID" value="KAG2489196.1"/>
    <property type="molecule type" value="Genomic_DNA"/>
</dbReference>
<feature type="region of interest" description="Disordered" evidence="1">
    <location>
        <begin position="473"/>
        <end position="503"/>
    </location>
</feature>
<keyword evidence="3" id="KW-1185">Reference proteome</keyword>
<dbReference type="AlphaFoldDB" id="A0A835XSC0"/>
<name>A0A835XSC0_9CHLO</name>
<reference evidence="2" key="1">
    <citation type="journal article" date="2020" name="bioRxiv">
        <title>Comparative genomics of Chlamydomonas.</title>
        <authorList>
            <person name="Craig R.J."/>
            <person name="Hasan A.R."/>
            <person name="Ness R.W."/>
            <person name="Keightley P.D."/>
        </authorList>
    </citation>
    <scope>NUCLEOTIDE SEQUENCE</scope>
    <source>
        <strain evidence="2">CCAP 11/70</strain>
    </source>
</reference>
<dbReference type="OrthoDB" id="549491at2759"/>
<gene>
    <name evidence="2" type="ORF">HYH03_012221</name>
</gene>
<dbReference type="Proteomes" id="UP000612055">
    <property type="component" value="Unassembled WGS sequence"/>
</dbReference>
<organism evidence="2 3">
    <name type="scientific">Edaphochlamys debaryana</name>
    <dbReference type="NCBI Taxonomy" id="47281"/>
    <lineage>
        <taxon>Eukaryota</taxon>
        <taxon>Viridiplantae</taxon>
        <taxon>Chlorophyta</taxon>
        <taxon>core chlorophytes</taxon>
        <taxon>Chlorophyceae</taxon>
        <taxon>CS clade</taxon>
        <taxon>Chlamydomonadales</taxon>
        <taxon>Chlamydomonadales incertae sedis</taxon>
        <taxon>Edaphochlamys</taxon>
    </lineage>
</organism>
<evidence type="ECO:0000313" key="2">
    <source>
        <dbReference type="EMBL" id="KAG2489196.1"/>
    </source>
</evidence>
<sequence length="754" mass="77345">MADEEYAPKTIGNASSVIAEIDTENRRNMGIISSEPNAGQYDFFIDACRNAKSLRKADRADLKGDPHACGINDTYTVEQYAAMGTLLAGGQTTARRFKWTLLDVVQVQLFLHVMHFGAARGDDMRQINICDIGRPEKGPGGPPAVLHGGYAGGGGMGWPTGLPFSGQGPGGPPAVLHGGYAPSGEPTAGGGGMGWPTGLPFSGQGPGGPPAVLHGGYAPSGEPTAGGGGMGWPTGLPFSGQGPGGPPAVLHAGYAPSGEPTAGGGGAGGLWSFVPSSPRYVSVGAATQAAQLPPMVPPSLAVLSPNSRQKAAAAAVHDKIAEVCKTAMLQPPPPQAVKPAVKPAGRRKRARTAQQPVVPPTLTGNTTAAATVAAAADAAATVTAAADAAATVAAAAGAPATVTAAADAAATVTAAAAAAAATVTAATDAAATVTAAAAAATVTAATDAATTTTAAAADDAVATTTATTAVTVQPAKATKAKAPKAAKAPKPAKPAKAETEEQHWSYPELEGVMCIDDSFPWGSVPPPSFVALFETWYLGVPNHTAPWSTLYAIHKTTWYPKHIRTIHKRMLEFEHLIGVLKQTAIIRRCSERQAAEFWDTKLKLAGTRTKSSKTPALKPYWEQFLNLLLQSGQLEDYVRVDRPPGYASPAKDSLQQRLGRMKASGAAGGAAISSAGGDADDADVKRGSGEGGQPLRCGYLMFLSDAMKRLKLSMKDANLRWGVVPLAEKAQWNSRCEQLWAQHAAAQEAARRRA</sequence>
<comment type="caution">
    <text evidence="2">The sequence shown here is derived from an EMBL/GenBank/DDBJ whole genome shotgun (WGS) entry which is preliminary data.</text>
</comment>
<protein>
    <submittedName>
        <fullName evidence="2">Uncharacterized protein</fullName>
    </submittedName>
</protein>
<feature type="region of interest" description="Disordered" evidence="1">
    <location>
        <begin position="669"/>
        <end position="689"/>
    </location>
</feature>
<proteinExistence type="predicted"/>